<dbReference type="InterPro" id="IPR036086">
    <property type="entry name" value="ParB/Sulfiredoxin_sf"/>
</dbReference>
<evidence type="ECO:0000313" key="3">
    <source>
        <dbReference type="Proteomes" id="UP000435649"/>
    </source>
</evidence>
<comment type="caution">
    <text evidence="2">The sequence shown here is derived from an EMBL/GenBank/DDBJ whole genome shotgun (WGS) entry which is preliminary data.</text>
</comment>
<dbReference type="SUPFAM" id="SSF110849">
    <property type="entry name" value="ParB/Sulfiredoxin"/>
    <property type="match status" value="1"/>
</dbReference>
<sequence>MIEFKSIAPSALRTSEPFKTLMPFDMRVVELLAKSMKKDGFDYCTPIVVWKGHNNTVIDGHLRLAAALTAGIPQVWIYEKEFDSENDAIEYAIHTNTARDSLSEQEIEDQYTVLQYKRLAESTSRLGRKLRITTMEVSL</sequence>
<name>A0A844G749_9BACT</name>
<dbReference type="EMBL" id="VUNS01000047">
    <property type="protein sequence ID" value="MST99687.1"/>
    <property type="molecule type" value="Genomic_DNA"/>
</dbReference>
<organism evidence="2 3">
    <name type="scientific">Victivallis lenta</name>
    <dbReference type="NCBI Taxonomy" id="2606640"/>
    <lineage>
        <taxon>Bacteria</taxon>
        <taxon>Pseudomonadati</taxon>
        <taxon>Lentisphaerota</taxon>
        <taxon>Lentisphaeria</taxon>
        <taxon>Victivallales</taxon>
        <taxon>Victivallaceae</taxon>
        <taxon>Victivallis</taxon>
    </lineage>
</organism>
<dbReference type="Gene3D" id="3.90.1530.10">
    <property type="entry name" value="Conserved hypothetical protein from pyrococcus furiosus pfu- 392566-001, ParB domain"/>
    <property type="match status" value="1"/>
</dbReference>
<evidence type="ECO:0000259" key="1">
    <source>
        <dbReference type="SMART" id="SM00470"/>
    </source>
</evidence>
<evidence type="ECO:0000313" key="2">
    <source>
        <dbReference type="EMBL" id="MST99687.1"/>
    </source>
</evidence>
<dbReference type="RefSeq" id="WP_154420852.1">
    <property type="nucleotide sequence ID" value="NZ_VUNS01000047.1"/>
</dbReference>
<keyword evidence="3" id="KW-1185">Reference proteome</keyword>
<proteinExistence type="predicted"/>
<reference evidence="2 3" key="1">
    <citation type="submission" date="2019-08" db="EMBL/GenBank/DDBJ databases">
        <title>In-depth cultivation of the pig gut microbiome towards novel bacterial diversity and tailored functional studies.</title>
        <authorList>
            <person name="Wylensek D."/>
            <person name="Hitch T.C.A."/>
            <person name="Clavel T."/>
        </authorList>
    </citation>
    <scope>NUCLEOTIDE SEQUENCE [LARGE SCALE GENOMIC DNA]</scope>
    <source>
        <strain evidence="2 3">BBE-744-WT-12</strain>
    </source>
</reference>
<dbReference type="Pfam" id="PF02195">
    <property type="entry name" value="ParB_N"/>
    <property type="match status" value="1"/>
</dbReference>
<protein>
    <recommendedName>
        <fullName evidence="1">ParB-like N-terminal domain-containing protein</fullName>
    </recommendedName>
</protein>
<dbReference type="InterPro" id="IPR003115">
    <property type="entry name" value="ParB_N"/>
</dbReference>
<dbReference type="Proteomes" id="UP000435649">
    <property type="component" value="Unassembled WGS sequence"/>
</dbReference>
<gene>
    <name evidence="2" type="ORF">FYJ85_21895</name>
</gene>
<dbReference type="AlphaFoldDB" id="A0A844G749"/>
<feature type="domain" description="ParB-like N-terminal" evidence="1">
    <location>
        <begin position="5"/>
        <end position="97"/>
    </location>
</feature>
<accession>A0A844G749</accession>
<dbReference type="SMART" id="SM00470">
    <property type="entry name" value="ParB"/>
    <property type="match status" value="1"/>
</dbReference>